<evidence type="ECO:0000313" key="1">
    <source>
        <dbReference type="EMBL" id="VAW46444.1"/>
    </source>
</evidence>
<dbReference type="EMBL" id="UOFA01000280">
    <property type="protein sequence ID" value="VAW46444.1"/>
    <property type="molecule type" value="Genomic_DNA"/>
</dbReference>
<proteinExistence type="predicted"/>
<organism evidence="1">
    <name type="scientific">hydrothermal vent metagenome</name>
    <dbReference type="NCBI Taxonomy" id="652676"/>
    <lineage>
        <taxon>unclassified sequences</taxon>
        <taxon>metagenomes</taxon>
        <taxon>ecological metagenomes</taxon>
    </lineage>
</organism>
<name>A0A3B0WRU1_9ZZZZ</name>
<reference evidence="1" key="1">
    <citation type="submission" date="2018-06" db="EMBL/GenBank/DDBJ databases">
        <authorList>
            <person name="Zhirakovskaya E."/>
        </authorList>
    </citation>
    <scope>NUCLEOTIDE SEQUENCE</scope>
</reference>
<dbReference type="AlphaFoldDB" id="A0A3B0WRU1"/>
<protein>
    <submittedName>
        <fullName evidence="1">Uncharacterized protein</fullName>
    </submittedName>
</protein>
<sequence>MGNSDEDIPFALNDYLQLVDCTGRAIVNETKGYIPNELPGILAKMGLNSNIWLDEIKYFDKWYYSALMRERIIYCGKAGFVPFSAFYRQIKRLFFIMSPNGVV</sequence>
<accession>A0A3B0WRU1</accession>
<gene>
    <name evidence="1" type="ORF">MNBD_GAMMA02-1813</name>
</gene>